<dbReference type="KEGG" id="rec:RHECIAT_CH0001240"/>
<accession>B3PTG1</accession>
<reference evidence="2 3" key="1">
    <citation type="submission" date="2008-04" db="EMBL/GenBank/DDBJ databases">
        <title>Genome diversity and DNA divergence of Rhizobium etli.</title>
        <authorList>
            <person name="Gonzalez V."/>
            <person name="Acosta J.L."/>
            <person name="Santamaria R.I."/>
            <person name="Bustos P."/>
            <person name="Hernandez-Gonzalez I.L."/>
            <person name="Fernandez J.L."/>
            <person name="Diaz R."/>
            <person name="Flores M."/>
            <person name="Mora J."/>
            <person name="Palacios R."/>
            <person name="Davila G."/>
        </authorList>
    </citation>
    <scope>NUCLEOTIDE SEQUENCE [LARGE SCALE GENOMIC DNA]</scope>
    <source>
        <strain evidence="2 3">CIAT 652</strain>
    </source>
</reference>
<evidence type="ECO:0000313" key="3">
    <source>
        <dbReference type="Proteomes" id="UP000008817"/>
    </source>
</evidence>
<gene>
    <name evidence="2" type="ordered locus">RHECIAT_CH0001240</name>
</gene>
<organism evidence="2 3">
    <name type="scientific">Rhizobium etli (strain CIAT 652)</name>
    <dbReference type="NCBI Taxonomy" id="491916"/>
    <lineage>
        <taxon>Bacteria</taxon>
        <taxon>Pseudomonadati</taxon>
        <taxon>Pseudomonadota</taxon>
        <taxon>Alphaproteobacteria</taxon>
        <taxon>Hyphomicrobiales</taxon>
        <taxon>Rhizobiaceae</taxon>
        <taxon>Rhizobium/Agrobacterium group</taxon>
        <taxon>Rhizobium</taxon>
    </lineage>
</organism>
<evidence type="ECO:0000256" key="1">
    <source>
        <dbReference type="SAM" id="MobiDB-lite"/>
    </source>
</evidence>
<sequence length="83" mass="9485">MGLFPRHDIPPCLSTCPLWTPRRRQHQGRTRRPSHCSPGPGNSACDFRSYAALSKAFIIPSATTTFPREIGRLRFLRHIKGIW</sequence>
<dbReference type="HOGENOM" id="CLU_2540169_0_0_5"/>
<dbReference type="EMBL" id="CP001074">
    <property type="protein sequence ID" value="ACE90221.1"/>
    <property type="molecule type" value="Genomic_DNA"/>
</dbReference>
<protein>
    <submittedName>
        <fullName evidence="2">Uncharacterized protein</fullName>
    </submittedName>
</protein>
<dbReference type="AlphaFoldDB" id="B3PTG1"/>
<evidence type="ECO:0000313" key="2">
    <source>
        <dbReference type="EMBL" id="ACE90221.1"/>
    </source>
</evidence>
<feature type="compositionally biased region" description="Basic residues" evidence="1">
    <location>
        <begin position="22"/>
        <end position="34"/>
    </location>
</feature>
<feature type="region of interest" description="Disordered" evidence="1">
    <location>
        <begin position="22"/>
        <end position="41"/>
    </location>
</feature>
<proteinExistence type="predicted"/>
<name>B3PTG1_RHIE6</name>
<dbReference type="Proteomes" id="UP000008817">
    <property type="component" value="Chromosome"/>
</dbReference>